<keyword evidence="5 6" id="KW-0732">Signal</keyword>
<dbReference type="Proteomes" id="UP001054821">
    <property type="component" value="Chromosome 1"/>
</dbReference>
<dbReference type="GO" id="GO:0060320">
    <property type="term" value="P:rejection of self pollen"/>
    <property type="evidence" value="ECO:0007669"/>
    <property type="project" value="UniProtKB-KW"/>
</dbReference>
<protein>
    <recommendedName>
        <fullName evidence="6">S-protein homolog</fullName>
    </recommendedName>
</protein>
<proteinExistence type="inferred from homology"/>
<evidence type="ECO:0000256" key="1">
    <source>
        <dbReference type="ARBA" id="ARBA00004613"/>
    </source>
</evidence>
<sequence length="144" mass="16827">MASFIRNAVLLMLLLVFSTSICDARKRRFVRVENNLALDGDLSLTVHCKSRDDDLGVKVLPINGTFEFSFKPNFIHTTQFYCSFQWPGRFEWFDIYKDSADKCSLCYWKVFPSAVCRLSWEFDINGVYTDCYPWNDHATHIIKS</sequence>
<dbReference type="GO" id="GO:0005576">
    <property type="term" value="C:extracellular region"/>
    <property type="evidence" value="ECO:0007669"/>
    <property type="project" value="UniProtKB-SubCell"/>
</dbReference>
<keyword evidence="3 6" id="KW-0713">Self-incompatibility</keyword>
<comment type="subcellular location">
    <subcellularLocation>
        <location evidence="1 6">Secreted</location>
    </subcellularLocation>
</comment>
<evidence type="ECO:0000256" key="4">
    <source>
        <dbReference type="ARBA" id="ARBA00022525"/>
    </source>
</evidence>
<organism evidence="7 8">
    <name type="scientific">Prunus dulcis</name>
    <name type="common">Almond</name>
    <name type="synonym">Amygdalus dulcis</name>
    <dbReference type="NCBI Taxonomy" id="3755"/>
    <lineage>
        <taxon>Eukaryota</taxon>
        <taxon>Viridiplantae</taxon>
        <taxon>Streptophyta</taxon>
        <taxon>Embryophyta</taxon>
        <taxon>Tracheophyta</taxon>
        <taxon>Spermatophyta</taxon>
        <taxon>Magnoliopsida</taxon>
        <taxon>eudicotyledons</taxon>
        <taxon>Gunneridae</taxon>
        <taxon>Pentapetalae</taxon>
        <taxon>rosids</taxon>
        <taxon>fabids</taxon>
        <taxon>Rosales</taxon>
        <taxon>Rosaceae</taxon>
        <taxon>Amygdaloideae</taxon>
        <taxon>Amygdaleae</taxon>
        <taxon>Prunus</taxon>
    </lineage>
</organism>
<reference evidence="7 8" key="1">
    <citation type="journal article" date="2022" name="G3 (Bethesda)">
        <title>Whole-genome sequence and methylome profiling of the almond [Prunus dulcis (Mill.) D.A. Webb] cultivar 'Nonpareil'.</title>
        <authorList>
            <person name="D'Amico-Willman K.M."/>
            <person name="Ouma W.Z."/>
            <person name="Meulia T."/>
            <person name="Sideli G.M."/>
            <person name="Gradziel T.M."/>
            <person name="Fresnedo-Ramirez J."/>
        </authorList>
    </citation>
    <scope>NUCLEOTIDE SEQUENCE [LARGE SCALE GENOMIC DNA]</scope>
    <source>
        <strain evidence="7">Clone GOH B32 T37-40</strain>
    </source>
</reference>
<feature type="chain" id="PRO_5041782210" description="S-protein homolog" evidence="6">
    <location>
        <begin position="25"/>
        <end position="144"/>
    </location>
</feature>
<dbReference type="Pfam" id="PF05938">
    <property type="entry name" value="Self-incomp_S1"/>
    <property type="match status" value="1"/>
</dbReference>
<gene>
    <name evidence="7" type="ORF">L3X38_001149</name>
</gene>
<accession>A0AAD4ZIQ2</accession>
<comment type="similarity">
    <text evidence="2 6">Belongs to the plant self-incompatibility (S1) protein family.</text>
</comment>
<dbReference type="AlphaFoldDB" id="A0AAD4ZIQ2"/>
<comment type="caution">
    <text evidence="7">The sequence shown here is derived from an EMBL/GenBank/DDBJ whole genome shotgun (WGS) entry which is preliminary data.</text>
</comment>
<evidence type="ECO:0000256" key="2">
    <source>
        <dbReference type="ARBA" id="ARBA00005581"/>
    </source>
</evidence>
<feature type="signal peptide" evidence="6">
    <location>
        <begin position="1"/>
        <end position="24"/>
    </location>
</feature>
<evidence type="ECO:0000256" key="3">
    <source>
        <dbReference type="ARBA" id="ARBA00022471"/>
    </source>
</evidence>
<name>A0AAD4ZIQ2_PRUDU</name>
<dbReference type="EMBL" id="JAJFAZ020000001">
    <property type="protein sequence ID" value="KAI5348262.1"/>
    <property type="molecule type" value="Genomic_DNA"/>
</dbReference>
<evidence type="ECO:0000313" key="8">
    <source>
        <dbReference type="Proteomes" id="UP001054821"/>
    </source>
</evidence>
<dbReference type="InterPro" id="IPR010264">
    <property type="entry name" value="Self-incomp_S1"/>
</dbReference>
<evidence type="ECO:0000256" key="5">
    <source>
        <dbReference type="ARBA" id="ARBA00022729"/>
    </source>
</evidence>
<keyword evidence="8" id="KW-1185">Reference proteome</keyword>
<dbReference type="PANTHER" id="PTHR31232">
    <property type="match status" value="1"/>
</dbReference>
<evidence type="ECO:0000256" key="6">
    <source>
        <dbReference type="RuleBase" id="RU367044"/>
    </source>
</evidence>
<dbReference type="PANTHER" id="PTHR31232:SF43">
    <property type="entry name" value="S-PROTEIN HOMOLOG 29-RELATED"/>
    <property type="match status" value="1"/>
</dbReference>
<evidence type="ECO:0000313" key="7">
    <source>
        <dbReference type="EMBL" id="KAI5348262.1"/>
    </source>
</evidence>
<keyword evidence="4 6" id="KW-0964">Secreted</keyword>